<dbReference type="EMBL" id="GBXM01057687">
    <property type="protein sequence ID" value="JAH50890.1"/>
    <property type="molecule type" value="Transcribed_RNA"/>
</dbReference>
<reference evidence="1" key="1">
    <citation type="submission" date="2014-11" db="EMBL/GenBank/DDBJ databases">
        <authorList>
            <person name="Amaro Gonzalez C."/>
        </authorList>
    </citation>
    <scope>NUCLEOTIDE SEQUENCE</scope>
</reference>
<evidence type="ECO:0000313" key="1">
    <source>
        <dbReference type="EMBL" id="JAH50890.1"/>
    </source>
</evidence>
<organism evidence="1">
    <name type="scientific">Anguilla anguilla</name>
    <name type="common">European freshwater eel</name>
    <name type="synonym">Muraena anguilla</name>
    <dbReference type="NCBI Taxonomy" id="7936"/>
    <lineage>
        <taxon>Eukaryota</taxon>
        <taxon>Metazoa</taxon>
        <taxon>Chordata</taxon>
        <taxon>Craniata</taxon>
        <taxon>Vertebrata</taxon>
        <taxon>Euteleostomi</taxon>
        <taxon>Actinopterygii</taxon>
        <taxon>Neopterygii</taxon>
        <taxon>Teleostei</taxon>
        <taxon>Anguilliformes</taxon>
        <taxon>Anguillidae</taxon>
        <taxon>Anguilla</taxon>
    </lineage>
</organism>
<reference evidence="1" key="2">
    <citation type="journal article" date="2015" name="Fish Shellfish Immunol.">
        <title>Early steps in the European eel (Anguilla anguilla)-Vibrio vulnificus interaction in the gills: Role of the RtxA13 toxin.</title>
        <authorList>
            <person name="Callol A."/>
            <person name="Pajuelo D."/>
            <person name="Ebbesson L."/>
            <person name="Teles M."/>
            <person name="MacKenzie S."/>
            <person name="Amaro C."/>
        </authorList>
    </citation>
    <scope>NUCLEOTIDE SEQUENCE</scope>
</reference>
<name>A0A0E9TDC8_ANGAN</name>
<sequence>MYSSNKNIKTFTSIK</sequence>
<proteinExistence type="predicted"/>
<accession>A0A0E9TDC8</accession>
<protein>
    <submittedName>
        <fullName evidence="1">Uncharacterized protein</fullName>
    </submittedName>
</protein>